<proteinExistence type="inferred from homology"/>
<feature type="compositionally biased region" description="Basic and acidic residues" evidence="7">
    <location>
        <begin position="618"/>
        <end position="638"/>
    </location>
</feature>
<feature type="domain" description="SDA1 N-terminal" evidence="9">
    <location>
        <begin position="31"/>
        <end position="393"/>
    </location>
</feature>
<evidence type="ECO:0000256" key="7">
    <source>
        <dbReference type="SAM" id="MobiDB-lite"/>
    </source>
</evidence>
<evidence type="ECO:0000259" key="9">
    <source>
        <dbReference type="Pfam" id="PF08158"/>
    </source>
</evidence>
<comment type="caution">
    <text evidence="10">The sequence shown here is derived from an EMBL/GenBank/DDBJ whole genome shotgun (WGS) entry which is preliminary data.</text>
</comment>
<dbReference type="GO" id="GO:0000055">
    <property type="term" value="P:ribosomal large subunit export from nucleus"/>
    <property type="evidence" value="ECO:0007669"/>
    <property type="project" value="UniProtKB-UniRule"/>
</dbReference>
<gene>
    <name evidence="10" type="primary">SDAD1</name>
    <name evidence="10" type="ORF">HK103_002509</name>
</gene>
<dbReference type="GO" id="GO:0042273">
    <property type="term" value="P:ribosomal large subunit biogenesis"/>
    <property type="evidence" value="ECO:0007669"/>
    <property type="project" value="UniProtKB-UniRule"/>
</dbReference>
<dbReference type="SUPFAM" id="SSF48371">
    <property type="entry name" value="ARM repeat"/>
    <property type="match status" value="1"/>
</dbReference>
<protein>
    <recommendedName>
        <fullName evidence="6">Protein SDA1</fullName>
    </recommendedName>
</protein>
<dbReference type="InterPro" id="IPR016024">
    <property type="entry name" value="ARM-type_fold"/>
</dbReference>
<reference evidence="10" key="1">
    <citation type="submission" date="2020-05" db="EMBL/GenBank/DDBJ databases">
        <title>Phylogenomic resolution of chytrid fungi.</title>
        <authorList>
            <person name="Stajich J.E."/>
            <person name="Amses K."/>
            <person name="Simmons R."/>
            <person name="Seto K."/>
            <person name="Myers J."/>
            <person name="Bonds A."/>
            <person name="Quandt C.A."/>
            <person name="Barry K."/>
            <person name="Liu P."/>
            <person name="Grigoriev I."/>
            <person name="Longcore J.E."/>
            <person name="James T.Y."/>
        </authorList>
    </citation>
    <scope>NUCLEOTIDE SEQUENCE</scope>
    <source>
        <strain evidence="10">PLAUS21</strain>
    </source>
</reference>
<feature type="compositionally biased region" description="Acidic residues" evidence="7">
    <location>
        <begin position="458"/>
        <end position="541"/>
    </location>
</feature>
<dbReference type="Pfam" id="PF05285">
    <property type="entry name" value="SDA1_dom"/>
    <property type="match status" value="1"/>
</dbReference>
<evidence type="ECO:0000256" key="5">
    <source>
        <dbReference type="ARBA" id="ARBA00023242"/>
    </source>
</evidence>
<dbReference type="GO" id="GO:0015031">
    <property type="term" value="P:protein transport"/>
    <property type="evidence" value="ECO:0007669"/>
    <property type="project" value="UniProtKB-KW"/>
</dbReference>
<evidence type="ECO:0000259" key="8">
    <source>
        <dbReference type="Pfam" id="PF05285"/>
    </source>
</evidence>
<dbReference type="AlphaFoldDB" id="A0AAD5UL32"/>
<feature type="region of interest" description="Disordered" evidence="7">
    <location>
        <begin position="458"/>
        <end position="555"/>
    </location>
</feature>
<feature type="domain" description="SDA1 middle" evidence="8">
    <location>
        <begin position="465"/>
        <end position="622"/>
    </location>
</feature>
<evidence type="ECO:0000256" key="3">
    <source>
        <dbReference type="ARBA" id="ARBA00022517"/>
    </source>
</evidence>
<keyword evidence="3 6" id="KW-0690">Ribosome biogenesis</keyword>
<dbReference type="Pfam" id="PF08158">
    <property type="entry name" value="SDA1_HEAT"/>
    <property type="match status" value="1"/>
</dbReference>
<evidence type="ECO:0000313" key="11">
    <source>
        <dbReference type="Proteomes" id="UP001210925"/>
    </source>
</evidence>
<sequence>MTQYRHFESSMAIFNLKPDTESNAFGEQIMFISAVAICYPKQCKDFPQHIIDLLSNHYQLMAPELRKTMVQALILMRNRDLITQSSLLSLFFTLFRCKDKNLRALLHSHIVSDIKNANAKSKNNKLNKTMQNFMYKMLQDPSEIAAKKSLEVMIELYHKNVWNDAKTVNVVAEACLSQIPKLVAPALHFFLGTNDNKYDEEDDEDVPDLLRMKQANIVNKKRKSRQRQIEKAQALKERQKNRAEIFNFSALHLLNDPQGFADNLFSRLKQVTSKNIFNFELRLEMMNLISRLIGVHKLLTLGFYDFMISYIKPHQKNVTQILAYLAQASHELVPPDAMESVVRAVADNFVWSNCASEVVTAGLNALREICSRCPLAMPEELLKSLLEDYKNHKEKGPMAAARALLSLFREYNPEMLKKKDRGKIASMSMKDFKIQKYGEVKVLGDVEDAELLEMDSDEFEGAQSDEEEIPELVPNEEEDEGWEDEEEENDNDDDSELDWDNAEVVGEEQDSEDGEQDSEDGEQDSEDGEQSEEEEEAEDNEMTPPKKKQKVSIAATKIFTDEDFAKIRERKEQKEMDKMLGRSNKVMIEEDEDRDIVDASKIMAFTKKKDDYAARMESIKEGREGRAYGSKRGKDDRSSTTNRVNIDSF</sequence>
<dbReference type="PANTHER" id="PTHR12730">
    <property type="entry name" value="HSDA/SDA1-RELATED"/>
    <property type="match status" value="1"/>
</dbReference>
<evidence type="ECO:0000256" key="2">
    <source>
        <dbReference type="ARBA" id="ARBA00022448"/>
    </source>
</evidence>
<dbReference type="GO" id="GO:0005730">
    <property type="term" value="C:nucleolus"/>
    <property type="evidence" value="ECO:0007669"/>
    <property type="project" value="UniProtKB-SubCell"/>
</dbReference>
<evidence type="ECO:0000313" key="10">
    <source>
        <dbReference type="EMBL" id="KAJ3259311.1"/>
    </source>
</evidence>
<evidence type="ECO:0000256" key="6">
    <source>
        <dbReference type="RuleBase" id="RU365057"/>
    </source>
</evidence>
<keyword evidence="2 6" id="KW-0813">Transport</keyword>
<organism evidence="10 11">
    <name type="scientific">Boothiomyces macroporosus</name>
    <dbReference type="NCBI Taxonomy" id="261099"/>
    <lineage>
        <taxon>Eukaryota</taxon>
        <taxon>Fungi</taxon>
        <taxon>Fungi incertae sedis</taxon>
        <taxon>Chytridiomycota</taxon>
        <taxon>Chytridiomycota incertae sedis</taxon>
        <taxon>Chytridiomycetes</taxon>
        <taxon>Rhizophydiales</taxon>
        <taxon>Terramycetaceae</taxon>
        <taxon>Boothiomyces</taxon>
    </lineage>
</organism>
<dbReference type="PANTHER" id="PTHR12730:SF0">
    <property type="entry name" value="PROTEIN SDA1 HOMOLOG"/>
    <property type="match status" value="1"/>
</dbReference>
<feature type="region of interest" description="Disordered" evidence="7">
    <location>
        <begin position="618"/>
        <end position="649"/>
    </location>
</feature>
<comment type="subcellular location">
    <subcellularLocation>
        <location evidence="6">Nucleus</location>
        <location evidence="6">Nucleolus</location>
    </subcellularLocation>
</comment>
<dbReference type="EMBL" id="JADGKB010000019">
    <property type="protein sequence ID" value="KAJ3259311.1"/>
    <property type="molecule type" value="Genomic_DNA"/>
</dbReference>
<dbReference type="InterPro" id="IPR027312">
    <property type="entry name" value="Sda1"/>
</dbReference>
<keyword evidence="11" id="KW-1185">Reference proteome</keyword>
<comment type="function">
    <text evidence="6">Required for 60S pre-ribosomal subunits export to the cytoplasm.</text>
</comment>
<keyword evidence="5 6" id="KW-0539">Nucleus</keyword>
<dbReference type="Proteomes" id="UP001210925">
    <property type="component" value="Unassembled WGS sequence"/>
</dbReference>
<name>A0AAD5UL32_9FUNG</name>
<comment type="similarity">
    <text evidence="1 6">Belongs to the SDA1 family.</text>
</comment>
<evidence type="ECO:0000256" key="1">
    <source>
        <dbReference type="ARBA" id="ARBA00005783"/>
    </source>
</evidence>
<keyword evidence="4 6" id="KW-0653">Protein transport</keyword>
<dbReference type="InterPro" id="IPR007949">
    <property type="entry name" value="SDA1_MD"/>
</dbReference>
<feature type="compositionally biased region" description="Polar residues" evidence="7">
    <location>
        <begin position="639"/>
        <end position="649"/>
    </location>
</feature>
<accession>A0AAD5UL32</accession>
<dbReference type="InterPro" id="IPR012977">
    <property type="entry name" value="SDA1_N"/>
</dbReference>
<evidence type="ECO:0000256" key="4">
    <source>
        <dbReference type="ARBA" id="ARBA00022927"/>
    </source>
</evidence>